<gene>
    <name evidence="2" type="ORF">MYCIT1_LOCUS2752</name>
</gene>
<dbReference type="AlphaFoldDB" id="A0AAD2GVD6"/>
<organism evidence="2 3">
    <name type="scientific">Mycena citricolor</name>
    <dbReference type="NCBI Taxonomy" id="2018698"/>
    <lineage>
        <taxon>Eukaryota</taxon>
        <taxon>Fungi</taxon>
        <taxon>Dikarya</taxon>
        <taxon>Basidiomycota</taxon>
        <taxon>Agaricomycotina</taxon>
        <taxon>Agaricomycetes</taxon>
        <taxon>Agaricomycetidae</taxon>
        <taxon>Agaricales</taxon>
        <taxon>Marasmiineae</taxon>
        <taxon>Mycenaceae</taxon>
        <taxon>Mycena</taxon>
    </lineage>
</organism>
<sequence>MSFLVNPRLTARTARLRRVTMDFPWSDSKNLGICTSHVVLQGAPLGERGGRGSESRVGAHHL</sequence>
<reference evidence="2" key="1">
    <citation type="submission" date="2023-11" db="EMBL/GenBank/DDBJ databases">
        <authorList>
            <person name="De Vega J J."/>
            <person name="De Vega J J."/>
        </authorList>
    </citation>
    <scope>NUCLEOTIDE SEQUENCE</scope>
</reference>
<evidence type="ECO:0000313" key="2">
    <source>
        <dbReference type="EMBL" id="CAK5263330.1"/>
    </source>
</evidence>
<feature type="region of interest" description="Disordered" evidence="1">
    <location>
        <begin position="43"/>
        <end position="62"/>
    </location>
</feature>
<comment type="caution">
    <text evidence="2">The sequence shown here is derived from an EMBL/GenBank/DDBJ whole genome shotgun (WGS) entry which is preliminary data.</text>
</comment>
<name>A0AAD2GVD6_9AGAR</name>
<keyword evidence="3" id="KW-1185">Reference proteome</keyword>
<evidence type="ECO:0000256" key="1">
    <source>
        <dbReference type="SAM" id="MobiDB-lite"/>
    </source>
</evidence>
<dbReference type="EMBL" id="CAVNYO010000039">
    <property type="protein sequence ID" value="CAK5263330.1"/>
    <property type="molecule type" value="Genomic_DNA"/>
</dbReference>
<proteinExistence type="predicted"/>
<accession>A0AAD2GVD6</accession>
<evidence type="ECO:0000313" key="3">
    <source>
        <dbReference type="Proteomes" id="UP001295794"/>
    </source>
</evidence>
<dbReference type="Proteomes" id="UP001295794">
    <property type="component" value="Unassembled WGS sequence"/>
</dbReference>
<protein>
    <submittedName>
        <fullName evidence="2">Uncharacterized protein</fullName>
    </submittedName>
</protein>